<feature type="region of interest" description="Disordered" evidence="2">
    <location>
        <begin position="498"/>
        <end position="533"/>
    </location>
</feature>
<gene>
    <name evidence="3" type="ORF">NEMVEDRAFT_v1g207256</name>
</gene>
<feature type="region of interest" description="Disordered" evidence="2">
    <location>
        <begin position="985"/>
        <end position="1014"/>
    </location>
</feature>
<dbReference type="HOGENOM" id="CLU_288424_0_0_1"/>
<evidence type="ECO:0000256" key="2">
    <source>
        <dbReference type="SAM" id="MobiDB-lite"/>
    </source>
</evidence>
<dbReference type="Proteomes" id="UP000001593">
    <property type="component" value="Unassembled WGS sequence"/>
</dbReference>
<name>A7S5U2_NEMVE</name>
<evidence type="ECO:0000313" key="3">
    <source>
        <dbReference type="EMBL" id="EDO40965.1"/>
    </source>
</evidence>
<evidence type="ECO:0000313" key="4">
    <source>
        <dbReference type="Proteomes" id="UP000001593"/>
    </source>
</evidence>
<organism evidence="3 4">
    <name type="scientific">Nematostella vectensis</name>
    <name type="common">Starlet sea anemone</name>
    <dbReference type="NCBI Taxonomy" id="45351"/>
    <lineage>
        <taxon>Eukaryota</taxon>
        <taxon>Metazoa</taxon>
        <taxon>Cnidaria</taxon>
        <taxon>Anthozoa</taxon>
        <taxon>Hexacorallia</taxon>
        <taxon>Actiniaria</taxon>
        <taxon>Edwardsiidae</taxon>
        <taxon>Nematostella</taxon>
    </lineage>
</organism>
<keyword evidence="4" id="KW-1185">Reference proteome</keyword>
<protein>
    <submittedName>
        <fullName evidence="3">Uncharacterized protein</fullName>
    </submittedName>
</protein>
<reference evidence="3 4" key="1">
    <citation type="journal article" date="2007" name="Science">
        <title>Sea anemone genome reveals ancestral eumetazoan gene repertoire and genomic organization.</title>
        <authorList>
            <person name="Putnam N.H."/>
            <person name="Srivastava M."/>
            <person name="Hellsten U."/>
            <person name="Dirks B."/>
            <person name="Chapman J."/>
            <person name="Salamov A."/>
            <person name="Terry A."/>
            <person name="Shapiro H."/>
            <person name="Lindquist E."/>
            <person name="Kapitonov V.V."/>
            <person name="Jurka J."/>
            <person name="Genikhovich G."/>
            <person name="Grigoriev I.V."/>
            <person name="Lucas S.M."/>
            <person name="Steele R.E."/>
            <person name="Finnerty J.R."/>
            <person name="Technau U."/>
            <person name="Martindale M.Q."/>
            <person name="Rokhsar D.S."/>
        </authorList>
    </citation>
    <scope>NUCLEOTIDE SEQUENCE [LARGE SCALE GENOMIC DNA]</scope>
    <source>
        <strain evidence="4">CH2 X CH6</strain>
    </source>
</reference>
<dbReference type="EMBL" id="DS469584">
    <property type="protein sequence ID" value="EDO40965.1"/>
    <property type="molecule type" value="Genomic_DNA"/>
</dbReference>
<dbReference type="AlphaFoldDB" id="A7S5U2"/>
<proteinExistence type="predicted"/>
<dbReference type="InParanoid" id="A7S5U2"/>
<feature type="region of interest" description="Disordered" evidence="2">
    <location>
        <begin position="1"/>
        <end position="24"/>
    </location>
</feature>
<feature type="coiled-coil region" evidence="1">
    <location>
        <begin position="281"/>
        <end position="347"/>
    </location>
</feature>
<accession>A7S5U2</accession>
<evidence type="ECO:0000256" key="1">
    <source>
        <dbReference type="SAM" id="Coils"/>
    </source>
</evidence>
<sequence length="1066" mass="122205">MADKLKTNVTLSHESMKSARPLPHPQICITDYSQEINKSVLNETSRQTLQKVEKETQASMPAQVGSAEDVRDVIYEEIKSAQQQLPQMEDKSVFEETHAGKEISAVTVKNQTFHINNAKPKTQAPKEKGLKLFSKKFFSRSNKGSRMKASKSVELLSLPSNQMINEDVQNLQVHAFKTIEVRSDSTGKEVDNLLLKEENRRLVDEVCRMEEELRILRDRGAARQPKTVLESFENGENFKVIENFSDVTMHWDDSFDVEHVKTLQNTPTPEHTEDGNTEQEIQMLEQKADDLVSDSNSMRKKLVDVFKENEVFEDKVAALRTRHETEVQRLKDENFSLKSRVDNLMTAKTLSERSHQKLKLVNKWQKAIEDDVILRCSQLVYELNKELNIERESNDSSFSKGEEAVKQTPDEMSESILECFEYIPEKNTEFMTTVKMARSESKLSIVSQRSGSTYSSCDDLLAISRRGSGRSSFTSDASNALSLSTSALDSDGDLLRVGEGRVSRFPPPSSPVQSREKRREKGKPKNALQVDNQDEGRMKQLNEILSMLESKCKLMVRKYKEKRFHCGQVDEKVRSLQKERDQIFSELEGLKKAKEQQDVMLICLRNLQKENDSMKLDNFELRNSLNRASKCDGPFLLFKPLKGREVGVDMREQESLERAPNLSVLEEGLNYPTVNSFSPHDLSKRSLSYEETPRYPALKNAVQYDPTNILPKCTKGCRPNVREAGRGELFNNRERIIKNTATNEPSESLVPSNNFFTTDKDNTRGFGRENVVINREGLAKSPQLDIPKKRNDRPQIANRMLNQHSKVAANKVMSYPDIKKVEIDRTDRYRADHVINHREFWFEEEFFAEQEPSPEPPQRERCGRELERIDEISVDGVEIELDDIDIPYPSMRMDGVDADHTKALANSERVTAEQLTRDIGLTDPDSDINSQKRGFTYGIAVKVEQLQLNDGHEKAKMVPLRNKAYSQYDSPFQATHERPVYSDKRFRSKSVKTRKENKTNKPQNDPNHVGGNHHEHCSSILALLTHPKNSFKHIEKKTKAPTKEGGVRKTVSLCRSRDRLYRVHYV</sequence>
<keyword evidence="1" id="KW-0175">Coiled coil</keyword>
<feature type="coiled-coil region" evidence="1">
    <location>
        <begin position="573"/>
        <end position="624"/>
    </location>
</feature>